<protein>
    <submittedName>
        <fullName evidence="1">Uncharacterized protein</fullName>
    </submittedName>
</protein>
<dbReference type="AlphaFoldDB" id="A0AAE0YSQ9"/>
<evidence type="ECO:0000313" key="2">
    <source>
        <dbReference type="Proteomes" id="UP001283361"/>
    </source>
</evidence>
<gene>
    <name evidence="1" type="ORF">RRG08_038882</name>
</gene>
<evidence type="ECO:0000313" key="1">
    <source>
        <dbReference type="EMBL" id="KAK3756393.1"/>
    </source>
</evidence>
<accession>A0AAE0YSQ9</accession>
<dbReference type="Proteomes" id="UP001283361">
    <property type="component" value="Unassembled WGS sequence"/>
</dbReference>
<dbReference type="EMBL" id="JAWDGP010005524">
    <property type="protein sequence ID" value="KAK3756393.1"/>
    <property type="molecule type" value="Genomic_DNA"/>
</dbReference>
<name>A0AAE0YSQ9_9GAST</name>
<proteinExistence type="predicted"/>
<keyword evidence="2" id="KW-1185">Reference proteome</keyword>
<organism evidence="1 2">
    <name type="scientific">Elysia crispata</name>
    <name type="common">lettuce slug</name>
    <dbReference type="NCBI Taxonomy" id="231223"/>
    <lineage>
        <taxon>Eukaryota</taxon>
        <taxon>Metazoa</taxon>
        <taxon>Spiralia</taxon>
        <taxon>Lophotrochozoa</taxon>
        <taxon>Mollusca</taxon>
        <taxon>Gastropoda</taxon>
        <taxon>Heterobranchia</taxon>
        <taxon>Euthyneura</taxon>
        <taxon>Panpulmonata</taxon>
        <taxon>Sacoglossa</taxon>
        <taxon>Placobranchoidea</taxon>
        <taxon>Plakobranchidae</taxon>
        <taxon>Elysia</taxon>
    </lineage>
</organism>
<comment type="caution">
    <text evidence="1">The sequence shown here is derived from an EMBL/GenBank/DDBJ whole genome shotgun (WGS) entry which is preliminary data.</text>
</comment>
<reference evidence="1" key="1">
    <citation type="journal article" date="2023" name="G3 (Bethesda)">
        <title>A reference genome for the long-term kleptoplast-retaining sea slug Elysia crispata morphotype clarki.</title>
        <authorList>
            <person name="Eastman K.E."/>
            <person name="Pendleton A.L."/>
            <person name="Shaikh M.A."/>
            <person name="Suttiyut T."/>
            <person name="Ogas R."/>
            <person name="Tomko P."/>
            <person name="Gavelis G."/>
            <person name="Widhalm J.R."/>
            <person name="Wisecaver J.H."/>
        </authorList>
    </citation>
    <scope>NUCLEOTIDE SEQUENCE</scope>
    <source>
        <strain evidence="1">ECLA1</strain>
    </source>
</reference>
<sequence length="89" mass="9819">MHIRQTPDATVTDFCDRTYLTITVSPFMTMILLHPKYVGSLGFNPSVLRYCTSPENPSICDYLMIDSAHVDSPPSIPILCAVLLHPPAA</sequence>